<feature type="compositionally biased region" description="Basic and acidic residues" evidence="1">
    <location>
        <begin position="89"/>
        <end position="98"/>
    </location>
</feature>
<organism evidence="2 3">
    <name type="scientific">Periplaneta americana</name>
    <name type="common">American cockroach</name>
    <name type="synonym">Blatta americana</name>
    <dbReference type="NCBI Taxonomy" id="6978"/>
    <lineage>
        <taxon>Eukaryota</taxon>
        <taxon>Metazoa</taxon>
        <taxon>Ecdysozoa</taxon>
        <taxon>Arthropoda</taxon>
        <taxon>Hexapoda</taxon>
        <taxon>Insecta</taxon>
        <taxon>Pterygota</taxon>
        <taxon>Neoptera</taxon>
        <taxon>Polyneoptera</taxon>
        <taxon>Dictyoptera</taxon>
        <taxon>Blattodea</taxon>
        <taxon>Blattoidea</taxon>
        <taxon>Blattidae</taxon>
        <taxon>Blattinae</taxon>
        <taxon>Periplaneta</taxon>
    </lineage>
</organism>
<evidence type="ECO:0000256" key="1">
    <source>
        <dbReference type="SAM" id="MobiDB-lite"/>
    </source>
</evidence>
<comment type="caution">
    <text evidence="2">The sequence shown here is derived from an EMBL/GenBank/DDBJ whole genome shotgun (WGS) entry which is preliminary data.</text>
</comment>
<evidence type="ECO:0000313" key="2">
    <source>
        <dbReference type="EMBL" id="KAJ4441546.1"/>
    </source>
</evidence>
<feature type="region of interest" description="Disordered" evidence="1">
    <location>
        <begin position="79"/>
        <end position="111"/>
    </location>
</feature>
<sequence length="111" mass="12445">MSPGSNTESYPAFARIGLRENQVTCPDRDSNPGHLVSQPDALTVTPQDEFQAPKFVSMPNIFFFVSLTLSYKSDTICPRTLPGTGKHKRPEEEGDRPKVLHHISHARRQLD</sequence>
<reference evidence="2 3" key="1">
    <citation type="journal article" date="2022" name="Allergy">
        <title>Genome assembly and annotation of Periplaneta americana reveal a comprehensive cockroach allergen profile.</title>
        <authorList>
            <person name="Wang L."/>
            <person name="Xiong Q."/>
            <person name="Saelim N."/>
            <person name="Wang L."/>
            <person name="Nong W."/>
            <person name="Wan A.T."/>
            <person name="Shi M."/>
            <person name="Liu X."/>
            <person name="Cao Q."/>
            <person name="Hui J.H.L."/>
            <person name="Sookrung N."/>
            <person name="Leung T.F."/>
            <person name="Tungtrongchitr A."/>
            <person name="Tsui S.K.W."/>
        </authorList>
    </citation>
    <scope>NUCLEOTIDE SEQUENCE [LARGE SCALE GENOMIC DNA]</scope>
    <source>
        <strain evidence="2">PWHHKU_190912</strain>
    </source>
</reference>
<dbReference type="Proteomes" id="UP001148838">
    <property type="component" value="Unassembled WGS sequence"/>
</dbReference>
<proteinExistence type="predicted"/>
<protein>
    <submittedName>
        <fullName evidence="2">Uncharacterized protein</fullName>
    </submittedName>
</protein>
<keyword evidence="3" id="KW-1185">Reference proteome</keyword>
<evidence type="ECO:0000313" key="3">
    <source>
        <dbReference type="Proteomes" id="UP001148838"/>
    </source>
</evidence>
<feature type="compositionally biased region" description="Basic residues" evidence="1">
    <location>
        <begin position="99"/>
        <end position="111"/>
    </location>
</feature>
<name>A0ABQ8T628_PERAM</name>
<gene>
    <name evidence="2" type="ORF">ANN_11402</name>
</gene>
<dbReference type="EMBL" id="JAJSOF020000015">
    <property type="protein sequence ID" value="KAJ4441546.1"/>
    <property type="molecule type" value="Genomic_DNA"/>
</dbReference>
<accession>A0ABQ8T628</accession>